<dbReference type="Proteomes" id="UP000321514">
    <property type="component" value="Unassembled WGS sequence"/>
</dbReference>
<dbReference type="Gene3D" id="2.60.40.1220">
    <property type="match status" value="1"/>
</dbReference>
<accession>A0A511TH61</accession>
<evidence type="ECO:0000256" key="1">
    <source>
        <dbReference type="ARBA" id="ARBA00022729"/>
    </source>
</evidence>
<feature type="domain" description="TP-1001-like C-terminal" evidence="4">
    <location>
        <begin position="747"/>
        <end position="950"/>
    </location>
</feature>
<protein>
    <submittedName>
        <fullName evidence="5">Uncharacterized protein</fullName>
    </submittedName>
</protein>
<comment type="caution">
    <text evidence="5">The sequence shown here is derived from an EMBL/GenBank/DDBJ whole genome shotgun (WGS) entry which is preliminary data.</text>
</comment>
<evidence type="ECO:0000256" key="2">
    <source>
        <dbReference type="SAM" id="MobiDB-lite"/>
    </source>
</evidence>
<evidence type="ECO:0000259" key="3">
    <source>
        <dbReference type="Pfam" id="PF13205"/>
    </source>
</evidence>
<organism evidence="5 6">
    <name type="scientific">Myxococcus fulvus</name>
    <dbReference type="NCBI Taxonomy" id="33"/>
    <lineage>
        <taxon>Bacteria</taxon>
        <taxon>Pseudomonadati</taxon>
        <taxon>Myxococcota</taxon>
        <taxon>Myxococcia</taxon>
        <taxon>Myxococcales</taxon>
        <taxon>Cystobacterineae</taxon>
        <taxon>Myxococcaceae</taxon>
        <taxon>Myxococcus</taxon>
    </lineage>
</organism>
<feature type="domain" description="SbsA Ig-like" evidence="3">
    <location>
        <begin position="655"/>
        <end position="741"/>
    </location>
</feature>
<feature type="region of interest" description="Disordered" evidence="2">
    <location>
        <begin position="1"/>
        <end position="23"/>
    </location>
</feature>
<dbReference type="InterPro" id="IPR014755">
    <property type="entry name" value="Cu-Rt/internalin_Ig-like"/>
</dbReference>
<dbReference type="Pfam" id="PF26342">
    <property type="entry name" value="TP_1001_2nd"/>
    <property type="match status" value="1"/>
</dbReference>
<reference evidence="5 6" key="1">
    <citation type="submission" date="2019-07" db="EMBL/GenBank/DDBJ databases">
        <title>Whole genome shotgun sequence of Myxococcus fulvus NBRC 100333.</title>
        <authorList>
            <person name="Hosoyama A."/>
            <person name="Uohara A."/>
            <person name="Ohji S."/>
            <person name="Ichikawa N."/>
        </authorList>
    </citation>
    <scope>NUCLEOTIDE SEQUENCE [LARGE SCALE GENOMIC DNA]</scope>
    <source>
        <strain evidence="5 6">NBRC 100333</strain>
    </source>
</reference>
<dbReference type="EMBL" id="BJXR01000084">
    <property type="protein sequence ID" value="GEN13524.1"/>
    <property type="molecule type" value="Genomic_DNA"/>
</dbReference>
<feature type="compositionally biased region" description="Low complexity" evidence="2">
    <location>
        <begin position="1"/>
        <end position="15"/>
    </location>
</feature>
<dbReference type="InterPro" id="IPR058683">
    <property type="entry name" value="TP_1001-like_C"/>
</dbReference>
<feature type="region of interest" description="Disordered" evidence="2">
    <location>
        <begin position="70"/>
        <end position="120"/>
    </location>
</feature>
<name>A0A511TH61_MYXFU</name>
<keyword evidence="1" id="KW-0732">Signal</keyword>
<evidence type="ECO:0000259" key="4">
    <source>
        <dbReference type="Pfam" id="PF26342"/>
    </source>
</evidence>
<evidence type="ECO:0000313" key="5">
    <source>
        <dbReference type="EMBL" id="GEN13524.1"/>
    </source>
</evidence>
<dbReference type="STRING" id="1334629.MFUL124B02_41575"/>
<proteinExistence type="predicted"/>
<dbReference type="AlphaFoldDB" id="A0A511TH61"/>
<dbReference type="InterPro" id="IPR032812">
    <property type="entry name" value="SbsA_Ig"/>
</dbReference>
<sequence length="960" mass="97406">MAVSRGPRNGPSPGSGVRGRGYYLPHPNGGDRMLKRNWLPALMTAVFVTLGTGCGDECVDQFDCRADNGQPSQGNEWVCDDGTCKQEPVTQPPDPDAGTPDSGTPDSGTPDSGTPDSGTPDAGVTCSPACATGEICDISSGTGVCKTCRDTATGTGTDEGCSATTPICDPTGASGKGVCTACRDTATGSGQDTGCSAETPVCDPAGNNGVGVCKACTDSATGNGQDNGCSATAPICDAAANNGAGACKVCMDSATSPDLGCSSPTNICDTAANNGAGECKVCNATQGCQGEQTCNATGTACEGCADNASCDPSTPVCRTDTTPTACVECTADQTAHCDATKPACNANYLCGCTTNEQCAGVPDSARDFCDTTGNNGRGQCEVCVTDAQCAGVDPTKPVCNNRTACVQCLTNSQCAASQVCNTTTNACETAPGPTAAETSDQITAFLSADPQGINQAVNGAYVTFIKPAVPGQAATEQVGFFLQAEPNGPAMLVTDAATLSQVSVGDRVSLTVTEKVVTNAIKEARTVTNFTRISQGHGVSSLVVDRSGAADLSTAEGLPNYEYELISVTGTIADNGSDQGAGFLGFTFTTTGQTSAVGSLRARLPTGLARSLDVTTGCKFRLVGPVWRFNNNSQPSAFSESDFTISECPAPKLTAAAGTAATTVTLTFDRNIAQDSITDAASQFTFSNGLTATSAQVTGRQVAVTTADQTPGAAYTVTVANTVTDSRGVGVAAANNTANFTGYRVVAVLRITEVQPNGPSNRDLVELQVIQGGTTDGLVLQQDINSPATLLTFPNVTVAQDDIIVVHLSEAAAYVGETTAKNQFPKSGTPANYDNAWDFKGNTANITFSNRLVLVKDASGAIQDAAAFARASGFTTPPGGFPANLQALQAAGQWLPANCGGANCTYDTTPSAVAVSADWATIPTAQVTPDTVTIRRVSATDTNTAADWAVGPSSWGVANP</sequence>
<dbReference type="Pfam" id="PF13205">
    <property type="entry name" value="Big_5"/>
    <property type="match status" value="1"/>
</dbReference>
<feature type="compositionally biased region" description="Polar residues" evidence="2">
    <location>
        <begin position="101"/>
        <end position="117"/>
    </location>
</feature>
<gene>
    <name evidence="5" type="ORF">MFU01_85610</name>
</gene>
<evidence type="ECO:0000313" key="6">
    <source>
        <dbReference type="Proteomes" id="UP000321514"/>
    </source>
</evidence>